<dbReference type="Proteomes" id="UP000193642">
    <property type="component" value="Unassembled WGS sequence"/>
</dbReference>
<dbReference type="InterPro" id="IPR035896">
    <property type="entry name" value="AN1-like_Znf"/>
</dbReference>
<evidence type="ECO:0000256" key="4">
    <source>
        <dbReference type="PROSITE-ProRule" id="PRU00449"/>
    </source>
</evidence>
<name>A0A1Y2CMB3_9FUNG</name>
<dbReference type="PROSITE" id="PS51039">
    <property type="entry name" value="ZF_AN1"/>
    <property type="match status" value="1"/>
</dbReference>
<evidence type="ECO:0000259" key="6">
    <source>
        <dbReference type="PROSITE" id="PS51039"/>
    </source>
</evidence>
<dbReference type="Pfam" id="PF01428">
    <property type="entry name" value="zf-AN1"/>
    <property type="match status" value="1"/>
</dbReference>
<evidence type="ECO:0000256" key="1">
    <source>
        <dbReference type="ARBA" id="ARBA00022723"/>
    </source>
</evidence>
<reference evidence="7 8" key="1">
    <citation type="submission" date="2016-07" db="EMBL/GenBank/DDBJ databases">
        <title>Pervasive Adenine N6-methylation of Active Genes in Fungi.</title>
        <authorList>
            <consortium name="DOE Joint Genome Institute"/>
            <person name="Mondo S.J."/>
            <person name="Dannebaum R.O."/>
            <person name="Kuo R.C."/>
            <person name="Labutti K."/>
            <person name="Haridas S."/>
            <person name="Kuo A."/>
            <person name="Salamov A."/>
            <person name="Ahrendt S.R."/>
            <person name="Lipzen A."/>
            <person name="Sullivan W."/>
            <person name="Andreopoulos W.B."/>
            <person name="Clum A."/>
            <person name="Lindquist E."/>
            <person name="Daum C."/>
            <person name="Ramamoorthy G.K."/>
            <person name="Gryganskyi A."/>
            <person name="Culley D."/>
            <person name="Magnuson J.K."/>
            <person name="James T.Y."/>
            <person name="O'Malley M.A."/>
            <person name="Stajich J.E."/>
            <person name="Spatafora J.W."/>
            <person name="Visel A."/>
            <person name="Grigoriev I.V."/>
        </authorList>
    </citation>
    <scope>NUCLEOTIDE SEQUENCE [LARGE SCALE GENOMIC DNA]</scope>
    <source>
        <strain evidence="7 8">JEL800</strain>
    </source>
</reference>
<evidence type="ECO:0000313" key="8">
    <source>
        <dbReference type="Proteomes" id="UP000193642"/>
    </source>
</evidence>
<dbReference type="AlphaFoldDB" id="A0A1Y2CMB3"/>
<dbReference type="GO" id="GO:0008270">
    <property type="term" value="F:zinc ion binding"/>
    <property type="evidence" value="ECO:0007669"/>
    <property type="project" value="UniProtKB-KW"/>
</dbReference>
<protein>
    <recommendedName>
        <fullName evidence="6">AN1-type domain-containing protein</fullName>
    </recommendedName>
</protein>
<keyword evidence="2 4" id="KW-0863">Zinc-finger</keyword>
<feature type="compositionally biased region" description="Basic and acidic residues" evidence="5">
    <location>
        <begin position="444"/>
        <end position="463"/>
    </location>
</feature>
<feature type="region of interest" description="Disordered" evidence="5">
    <location>
        <begin position="431"/>
        <end position="463"/>
    </location>
</feature>
<keyword evidence="8" id="KW-1185">Reference proteome</keyword>
<keyword evidence="1" id="KW-0479">Metal-binding</keyword>
<dbReference type="SMART" id="SM00154">
    <property type="entry name" value="ZnF_AN1"/>
    <property type="match status" value="1"/>
</dbReference>
<evidence type="ECO:0000313" key="7">
    <source>
        <dbReference type="EMBL" id="ORY48178.1"/>
    </source>
</evidence>
<dbReference type="InterPro" id="IPR000058">
    <property type="entry name" value="Znf_AN1"/>
</dbReference>
<sequence>MFMMRGQKRLFATECLLPVKKCPRGHLCRLGCKHVGECSGSESGDGSNGYCTTAVQVTCTCGALVSVSTVCHQIDAYKLVVVGTGVGSRRFEVRVDCVGSVVPRCVETRRKKSILASFAGRSGELVDSGRSKLARRFVQRSGSFNAIWFVDLPNTSDLGRREVAGFVRSKVKGEIEFLNVSATGGTKLPEYPKDVLADMKARGKVGDVSSLVEKAFGGNMERRDQIVWFMGRILTSVEVKALVGGREAWVIPLFVGEQEASQIPAPIPMSSNIQSEEAVDEVDNESAIIAPTAPENLFEVLEDKEAVIDDDELEVDVPLDGAVIADAQELAKKTKKKKKKSKAVEKEEAVVEKALAKIEDPEVQAKAANLCGFEKCKEKLGALAQYCKYCDRKYCMTHRYPEVHSPICAAELKKGAQTSFKNDAKLAAAIGKGQTQGGKSGSLAKEREDAKKRLAEKIKAARK</sequence>
<keyword evidence="3" id="KW-0862">Zinc</keyword>
<dbReference type="EMBL" id="MCGO01000012">
    <property type="protein sequence ID" value="ORY48178.1"/>
    <property type="molecule type" value="Genomic_DNA"/>
</dbReference>
<dbReference type="Gene3D" id="4.10.1110.10">
    <property type="entry name" value="AN1-like Zinc finger"/>
    <property type="match status" value="1"/>
</dbReference>
<evidence type="ECO:0000256" key="2">
    <source>
        <dbReference type="ARBA" id="ARBA00022771"/>
    </source>
</evidence>
<evidence type="ECO:0000256" key="5">
    <source>
        <dbReference type="SAM" id="MobiDB-lite"/>
    </source>
</evidence>
<proteinExistence type="predicted"/>
<comment type="caution">
    <text evidence="7">The sequence shown here is derived from an EMBL/GenBank/DDBJ whole genome shotgun (WGS) entry which is preliminary data.</text>
</comment>
<evidence type="ECO:0000256" key="3">
    <source>
        <dbReference type="ARBA" id="ARBA00022833"/>
    </source>
</evidence>
<feature type="domain" description="AN1-type" evidence="6">
    <location>
        <begin position="365"/>
        <end position="414"/>
    </location>
</feature>
<organism evidence="7 8">
    <name type="scientific">Rhizoclosmatium globosum</name>
    <dbReference type="NCBI Taxonomy" id="329046"/>
    <lineage>
        <taxon>Eukaryota</taxon>
        <taxon>Fungi</taxon>
        <taxon>Fungi incertae sedis</taxon>
        <taxon>Chytridiomycota</taxon>
        <taxon>Chytridiomycota incertae sedis</taxon>
        <taxon>Chytridiomycetes</taxon>
        <taxon>Chytridiales</taxon>
        <taxon>Chytriomycetaceae</taxon>
        <taxon>Rhizoclosmatium</taxon>
    </lineage>
</organism>
<accession>A0A1Y2CMB3</accession>
<gene>
    <name evidence="7" type="ORF">BCR33DRAFT_60211</name>
</gene>
<dbReference type="OrthoDB" id="431929at2759"/>
<dbReference type="SUPFAM" id="SSF118310">
    <property type="entry name" value="AN1-like Zinc finger"/>
    <property type="match status" value="1"/>
</dbReference>